<dbReference type="GO" id="GO:0016747">
    <property type="term" value="F:acyltransferase activity, transferring groups other than amino-acyl groups"/>
    <property type="evidence" value="ECO:0007669"/>
    <property type="project" value="InterPro"/>
</dbReference>
<dbReference type="RefSeq" id="WP_073032283.1">
    <property type="nucleotide sequence ID" value="NZ_FQXJ01000022.1"/>
</dbReference>
<dbReference type="InterPro" id="IPR016181">
    <property type="entry name" value="Acyl_CoA_acyltransferase"/>
</dbReference>
<dbReference type="OrthoDB" id="9775804at2"/>
<evidence type="ECO:0000313" key="2">
    <source>
        <dbReference type="EMBL" id="SHI67055.1"/>
    </source>
</evidence>
<dbReference type="EMBL" id="FQXJ01000022">
    <property type="protein sequence ID" value="SHI67055.1"/>
    <property type="molecule type" value="Genomic_DNA"/>
</dbReference>
<keyword evidence="3" id="KW-1185">Reference proteome</keyword>
<dbReference type="SUPFAM" id="SSF55729">
    <property type="entry name" value="Acyl-CoA N-acyltransferases (Nat)"/>
    <property type="match status" value="1"/>
</dbReference>
<name>A0A1M6D166_9FIRM</name>
<organism evidence="2 3">
    <name type="scientific">Desulfosporosinus lacus DSM 15449</name>
    <dbReference type="NCBI Taxonomy" id="1121420"/>
    <lineage>
        <taxon>Bacteria</taxon>
        <taxon>Bacillati</taxon>
        <taxon>Bacillota</taxon>
        <taxon>Clostridia</taxon>
        <taxon>Eubacteriales</taxon>
        <taxon>Desulfitobacteriaceae</taxon>
        <taxon>Desulfosporosinus</taxon>
    </lineage>
</organism>
<evidence type="ECO:0000313" key="3">
    <source>
        <dbReference type="Proteomes" id="UP000183954"/>
    </source>
</evidence>
<dbReference type="AlphaFoldDB" id="A0A1M6D166"/>
<feature type="domain" description="N-acetyltransferase" evidence="1">
    <location>
        <begin position="2"/>
        <end position="147"/>
    </location>
</feature>
<sequence length="147" mass="17206">MERVRKFKPEDTKEIIGVYIDTYAQEPWKEDWHPESVRQRISDLTISPISICYVICDENGLIVGGLFGRRNIFLAAKELFIDEFFISSKHQRNGYGSKLMNFVGIELKKEGYSCLVLNTERGYPSVIFYKNNGFRIKESNIFMYKNI</sequence>
<reference evidence="3" key="1">
    <citation type="submission" date="2016-11" db="EMBL/GenBank/DDBJ databases">
        <authorList>
            <person name="Varghese N."/>
            <person name="Submissions S."/>
        </authorList>
    </citation>
    <scope>NUCLEOTIDE SEQUENCE [LARGE SCALE GENOMIC DNA]</scope>
    <source>
        <strain evidence="3">DSM 15449</strain>
    </source>
</reference>
<dbReference type="STRING" id="1121420.SAMN02746098_04451"/>
<gene>
    <name evidence="2" type="ORF">SAMN02746098_04451</name>
</gene>
<dbReference type="Gene3D" id="3.40.630.30">
    <property type="match status" value="1"/>
</dbReference>
<dbReference type="CDD" id="cd04301">
    <property type="entry name" value="NAT_SF"/>
    <property type="match status" value="1"/>
</dbReference>
<keyword evidence="2" id="KW-0808">Transferase</keyword>
<dbReference type="Pfam" id="PF00583">
    <property type="entry name" value="Acetyltransf_1"/>
    <property type="match status" value="1"/>
</dbReference>
<dbReference type="Proteomes" id="UP000183954">
    <property type="component" value="Unassembled WGS sequence"/>
</dbReference>
<accession>A0A1M6D166</accession>
<dbReference type="PROSITE" id="PS51186">
    <property type="entry name" value="GNAT"/>
    <property type="match status" value="1"/>
</dbReference>
<dbReference type="InterPro" id="IPR000182">
    <property type="entry name" value="GNAT_dom"/>
</dbReference>
<protein>
    <submittedName>
        <fullName evidence="2">Acetyltransferase (GNAT) domain-containing protein</fullName>
    </submittedName>
</protein>
<evidence type="ECO:0000259" key="1">
    <source>
        <dbReference type="PROSITE" id="PS51186"/>
    </source>
</evidence>
<proteinExistence type="predicted"/>